<dbReference type="RefSeq" id="WP_091410917.1">
    <property type="nucleotide sequence ID" value="NZ_LT629749.1"/>
</dbReference>
<feature type="domain" description="L-arabinose isomerase C-terminal" evidence="8">
    <location>
        <begin position="326"/>
        <end position="469"/>
    </location>
</feature>
<gene>
    <name evidence="6" type="primary">araA</name>
    <name evidence="10" type="ORF">SAMN04488543_1107</name>
</gene>
<evidence type="ECO:0000256" key="3">
    <source>
        <dbReference type="ARBA" id="ARBA00023211"/>
    </source>
</evidence>
<feature type="domain" description="L-arabinose isomerase central" evidence="9">
    <location>
        <begin position="175"/>
        <end position="322"/>
    </location>
</feature>
<dbReference type="PANTHER" id="PTHR38464">
    <property type="entry name" value="L-ARABINOSE ISOMERASE"/>
    <property type="match status" value="1"/>
</dbReference>
<dbReference type="Pfam" id="PF11762">
    <property type="entry name" value="Arabinose_Iso_C"/>
    <property type="match status" value="1"/>
</dbReference>
<dbReference type="CDD" id="cd03557">
    <property type="entry name" value="L-arabinose_isomerase"/>
    <property type="match status" value="1"/>
</dbReference>
<evidence type="ECO:0000259" key="8">
    <source>
        <dbReference type="Pfam" id="PF11762"/>
    </source>
</evidence>
<dbReference type="AlphaFoldDB" id="A0A1H1PKJ0"/>
<dbReference type="GO" id="GO:0030145">
    <property type="term" value="F:manganese ion binding"/>
    <property type="evidence" value="ECO:0007669"/>
    <property type="project" value="UniProtKB-UniRule"/>
</dbReference>
<feature type="binding site" evidence="6">
    <location>
        <position position="331"/>
    </location>
    <ligand>
        <name>Mn(2+)</name>
        <dbReference type="ChEBI" id="CHEBI:29035"/>
    </ligand>
</feature>
<evidence type="ECO:0000259" key="7">
    <source>
        <dbReference type="Pfam" id="PF02610"/>
    </source>
</evidence>
<dbReference type="GO" id="GO:0008733">
    <property type="term" value="F:L-arabinose isomerase activity"/>
    <property type="evidence" value="ECO:0007669"/>
    <property type="project" value="UniProtKB-UniRule"/>
</dbReference>
<comment type="catalytic activity">
    <reaction evidence="6">
        <text>beta-L-arabinopyranose = L-ribulose</text>
        <dbReference type="Rhea" id="RHEA:14821"/>
        <dbReference type="ChEBI" id="CHEBI:16880"/>
        <dbReference type="ChEBI" id="CHEBI:40886"/>
        <dbReference type="EC" id="5.3.1.4"/>
    </reaction>
</comment>
<dbReference type="PIRSF" id="PIRSF001478">
    <property type="entry name" value="L-ara_isomerase"/>
    <property type="match status" value="1"/>
</dbReference>
<dbReference type="Proteomes" id="UP000199092">
    <property type="component" value="Chromosome I"/>
</dbReference>
<dbReference type="InterPro" id="IPR003762">
    <property type="entry name" value="Lara_isomerase"/>
</dbReference>
<keyword evidence="4 6" id="KW-0413">Isomerase</keyword>
<sequence length="499" mass="53773">MTSAPRVWFLTGSQGLYGPETVAQVEQQSQQIVEQLNEGGDLGLPVEWRPVLTDSGSIHATVLAANADPDVVGVIAWMHTFSPAKMWITGMDALRTPFLHLHTQANVSLPWSEIDMDFMNLNQAAHGDREFGYIQTRLGVARKTVVGHVSDPAVRARVAAWQRAAVGHAAIRSLKLARFGDNMRDVAVTEGDKVEAQLRFGVSVNTYGVNDLVEAVDGAPESAVDDLVAQYADLYDLAPELVVGGERHDSLRYGARIEAGLRSFLTAGGFGAFTTNFEDLGGLRQLPGLAVQRLMADGYGFGGEGDWKTSVMLHTIKAMGAGLPQGTSFMEDYTYHLGPGTPKILGAHMLEVCPTIAAGRPRIEIHPLGIGGREDPVRLVFDATTGPAAVVGICDLGDRFRLVLNEVDVVDPDEPLPKLPVARAVWEPKPSLSTSAEAWLMAGGPHHTVLSQSVGTEELTDFARMVGVELLVIDGATTSRDFGNEIRWNQAAYRLGMGF</sequence>
<comment type="function">
    <text evidence="6">Catalyzes the conversion of L-arabinose to L-ribulose.</text>
</comment>
<dbReference type="InterPro" id="IPR009015">
    <property type="entry name" value="Fucose_isomerase_N/cen_sf"/>
</dbReference>
<dbReference type="UniPathway" id="UPA00145">
    <property type="reaction ID" value="UER00565"/>
</dbReference>
<dbReference type="GO" id="GO:0019569">
    <property type="term" value="P:L-arabinose catabolic process to D-xylulose 5-phosphate"/>
    <property type="evidence" value="ECO:0007669"/>
    <property type="project" value="UniProtKB-UniRule"/>
</dbReference>
<comment type="pathway">
    <text evidence="6">Carbohydrate degradation; L-arabinose degradation via L-ribulose; D-xylulose 5-phosphate from L-arabinose (bacterial route): step 1/3.</text>
</comment>
<evidence type="ECO:0000256" key="5">
    <source>
        <dbReference type="ARBA" id="ARBA00023277"/>
    </source>
</evidence>
<keyword evidence="2 6" id="KW-0054">Arabinose catabolism</keyword>
<feature type="binding site" evidence="6">
    <location>
        <position position="348"/>
    </location>
    <ligand>
        <name>Mn(2+)</name>
        <dbReference type="ChEBI" id="CHEBI:29035"/>
    </ligand>
</feature>
<feature type="binding site" evidence="6">
    <location>
        <position position="447"/>
    </location>
    <ligand>
        <name>Mn(2+)</name>
        <dbReference type="ChEBI" id="CHEBI:29035"/>
    </ligand>
</feature>
<dbReference type="Gene3D" id="3.40.50.10940">
    <property type="match status" value="1"/>
</dbReference>
<keyword evidence="11" id="KW-1185">Reference proteome</keyword>
<proteinExistence type="inferred from homology"/>
<dbReference type="InterPro" id="IPR004216">
    <property type="entry name" value="Fuc/Ara_isomerase_C"/>
</dbReference>
<dbReference type="Pfam" id="PF02610">
    <property type="entry name" value="AraA_N"/>
    <property type="match status" value="1"/>
</dbReference>
<dbReference type="OrthoDB" id="9765600at2"/>
<reference evidence="10 11" key="1">
    <citation type="submission" date="2016-10" db="EMBL/GenBank/DDBJ databases">
        <authorList>
            <person name="de Groot N.N."/>
        </authorList>
    </citation>
    <scope>NUCLEOTIDE SEQUENCE [LARGE SCALE GENOMIC DNA]</scope>
    <source>
        <strain evidence="10 11">DSM 21741</strain>
    </source>
</reference>
<accession>A0A1H1PKJ0</accession>
<dbReference type="InterPro" id="IPR024664">
    <property type="entry name" value="Ara_Isoase_C"/>
</dbReference>
<protein>
    <recommendedName>
        <fullName evidence="6">L-arabinose isomerase</fullName>
        <ecNumber evidence="6">5.3.1.4</ecNumber>
    </recommendedName>
</protein>
<evidence type="ECO:0000256" key="1">
    <source>
        <dbReference type="ARBA" id="ARBA00022723"/>
    </source>
</evidence>
<keyword evidence="3 6" id="KW-0464">Manganese</keyword>
<evidence type="ECO:0000256" key="2">
    <source>
        <dbReference type="ARBA" id="ARBA00022935"/>
    </source>
</evidence>
<feature type="binding site" evidence="6">
    <location>
        <position position="304"/>
    </location>
    <ligand>
        <name>Mn(2+)</name>
        <dbReference type="ChEBI" id="CHEBI:29035"/>
    </ligand>
</feature>
<organism evidence="10 11">
    <name type="scientific">Friedmanniella luteola</name>
    <dbReference type="NCBI Taxonomy" id="546871"/>
    <lineage>
        <taxon>Bacteria</taxon>
        <taxon>Bacillati</taxon>
        <taxon>Actinomycetota</taxon>
        <taxon>Actinomycetes</taxon>
        <taxon>Propionibacteriales</taxon>
        <taxon>Nocardioidaceae</taxon>
        <taxon>Friedmanniella</taxon>
    </lineage>
</organism>
<name>A0A1H1PKJ0_9ACTN</name>
<keyword evidence="1 6" id="KW-0479">Metal-binding</keyword>
<dbReference type="PANTHER" id="PTHR38464:SF1">
    <property type="entry name" value="L-ARABINOSE ISOMERASE"/>
    <property type="match status" value="1"/>
</dbReference>
<evidence type="ECO:0000313" key="10">
    <source>
        <dbReference type="EMBL" id="SDS11676.1"/>
    </source>
</evidence>
<dbReference type="EMBL" id="LT629749">
    <property type="protein sequence ID" value="SDS11676.1"/>
    <property type="molecule type" value="Genomic_DNA"/>
</dbReference>
<evidence type="ECO:0000313" key="11">
    <source>
        <dbReference type="Proteomes" id="UP000199092"/>
    </source>
</evidence>
<comment type="similarity">
    <text evidence="6">Belongs to the arabinose isomerase family.</text>
</comment>
<dbReference type="InterPro" id="IPR055389">
    <property type="entry name" value="AraA_N"/>
</dbReference>
<dbReference type="NCBIfam" id="NF002795">
    <property type="entry name" value="PRK02929.1"/>
    <property type="match status" value="1"/>
</dbReference>
<dbReference type="STRING" id="546871.SAMN04488543_1107"/>
<dbReference type="Pfam" id="PF24856">
    <property type="entry name" value="AraA_central"/>
    <property type="match status" value="1"/>
</dbReference>
<dbReference type="InterPro" id="IPR055390">
    <property type="entry name" value="AraA_central"/>
</dbReference>
<dbReference type="InterPro" id="IPR038583">
    <property type="entry name" value="AraA_N_sf"/>
</dbReference>
<dbReference type="SUPFAM" id="SSF53743">
    <property type="entry name" value="FucI/AraA N-terminal and middle domains"/>
    <property type="match status" value="1"/>
</dbReference>
<comment type="cofactor">
    <cofactor evidence="6">
        <name>Mn(2+)</name>
        <dbReference type="ChEBI" id="CHEBI:29035"/>
    </cofactor>
    <text evidence="6">Binds 1 Mn(2+) ion per subunit.</text>
</comment>
<evidence type="ECO:0000256" key="6">
    <source>
        <dbReference type="HAMAP-Rule" id="MF_00519"/>
    </source>
</evidence>
<keyword evidence="5 6" id="KW-0119">Carbohydrate metabolism</keyword>
<dbReference type="GO" id="GO:0005829">
    <property type="term" value="C:cytosol"/>
    <property type="evidence" value="ECO:0007669"/>
    <property type="project" value="TreeGrafter"/>
</dbReference>
<dbReference type="HAMAP" id="MF_00519">
    <property type="entry name" value="Arabinose_Isome"/>
    <property type="match status" value="1"/>
</dbReference>
<feature type="domain" description="L-arabinose isomerase N-terminal" evidence="7">
    <location>
        <begin position="6"/>
        <end position="170"/>
    </location>
</feature>
<dbReference type="EC" id="5.3.1.4" evidence="6"/>
<evidence type="ECO:0000259" key="9">
    <source>
        <dbReference type="Pfam" id="PF24856"/>
    </source>
</evidence>
<evidence type="ECO:0000256" key="4">
    <source>
        <dbReference type="ARBA" id="ARBA00023235"/>
    </source>
</evidence>
<dbReference type="SUPFAM" id="SSF50443">
    <property type="entry name" value="FucI/AraA C-terminal domain-like"/>
    <property type="match status" value="1"/>
</dbReference>